<organism evidence="3 4">
    <name type="scientific">Bradyrhizobium commune</name>
    <dbReference type="NCBI Taxonomy" id="83627"/>
    <lineage>
        <taxon>Bacteria</taxon>
        <taxon>Pseudomonadati</taxon>
        <taxon>Pseudomonadota</taxon>
        <taxon>Alphaproteobacteria</taxon>
        <taxon>Hyphomicrobiales</taxon>
        <taxon>Nitrobacteraceae</taxon>
        <taxon>Bradyrhizobium</taxon>
    </lineage>
</organism>
<keyword evidence="4" id="KW-1185">Reference proteome</keyword>
<feature type="region of interest" description="Disordered" evidence="1">
    <location>
        <begin position="128"/>
        <end position="150"/>
    </location>
</feature>
<feature type="compositionally biased region" description="Basic and acidic residues" evidence="1">
    <location>
        <begin position="299"/>
        <end position="312"/>
    </location>
</feature>
<sequence>MFVLRNHPRGARFASFGLGLCIFALMPREIGYQDIGSLLARQPGVAERWQKQVFSAASSIQLATYSFTRPIGTSVPQSAMVRLASLDGRDVTGSIPRGNPALQAPPRYQASDFPKVDRSLKGDRLTTITPTPEIAAPPAAPAQQDPATSNSSVFGAKTVELRAASPQAMSPESAAALDPELQEAMRAPPLPQYANPPKAGDDALSFAAQPLNALKQATIVTPPRDPFSVKTSNLFFGSSSLGGNLESIESWQPGAEPLIVMSDPDMKLASLTPPAEDAAGATDSGESVAPKGEVNADNQRAKSPAERLALDDKSRAKSEKCLAEAVYFESRGEAVRGQIAVAQVVMNRVFSGKYPDTVCGVVYQNKYRHLACQFTFACDNNPDVIREPEMWERAKKISKAMLDGQIWLPEVGKSTHYHAYWVRPSWVAEMKKMYKFGVHTFYRPRAWGDGGEEPSWGTPAQTAALSAELAQEAKSSAEMGVSERR</sequence>
<gene>
    <name evidence="3" type="ORF">IC761_26580</name>
</gene>
<feature type="domain" description="Cell wall hydrolase SleB" evidence="2">
    <location>
        <begin position="332"/>
        <end position="442"/>
    </location>
</feature>
<keyword evidence="3" id="KW-0378">Hydrolase</keyword>
<evidence type="ECO:0000256" key="1">
    <source>
        <dbReference type="SAM" id="MobiDB-lite"/>
    </source>
</evidence>
<dbReference type="AlphaFoldDB" id="A0A7S9D2J9"/>
<name>A0A7S9D2J9_9BRAD</name>
<evidence type="ECO:0000259" key="2">
    <source>
        <dbReference type="Pfam" id="PF07486"/>
    </source>
</evidence>
<evidence type="ECO:0000313" key="3">
    <source>
        <dbReference type="EMBL" id="QPF90047.1"/>
    </source>
</evidence>
<proteinExistence type="predicted"/>
<dbReference type="Pfam" id="PF07486">
    <property type="entry name" value="Hydrolase_2"/>
    <property type="match status" value="1"/>
</dbReference>
<feature type="region of interest" description="Disordered" evidence="1">
    <location>
        <begin position="94"/>
        <end position="114"/>
    </location>
</feature>
<dbReference type="Gene3D" id="1.10.10.2520">
    <property type="entry name" value="Cell wall hydrolase SleB, domain 1"/>
    <property type="match status" value="1"/>
</dbReference>
<dbReference type="Proteomes" id="UP000594621">
    <property type="component" value="Chromosome"/>
</dbReference>
<dbReference type="GO" id="GO:0016787">
    <property type="term" value="F:hydrolase activity"/>
    <property type="evidence" value="ECO:0007669"/>
    <property type="project" value="UniProtKB-KW"/>
</dbReference>
<feature type="region of interest" description="Disordered" evidence="1">
    <location>
        <begin position="451"/>
        <end position="485"/>
    </location>
</feature>
<accession>A0A7S9D2J9</accession>
<protein>
    <submittedName>
        <fullName evidence="3">Cell wall hydrolase</fullName>
    </submittedName>
</protein>
<feature type="region of interest" description="Disordered" evidence="1">
    <location>
        <begin position="269"/>
        <end position="312"/>
    </location>
</feature>
<evidence type="ECO:0000313" key="4">
    <source>
        <dbReference type="Proteomes" id="UP000594621"/>
    </source>
</evidence>
<dbReference type="KEGG" id="bcou:IC761_26580"/>
<dbReference type="RefSeq" id="WP_195799643.1">
    <property type="nucleotide sequence ID" value="NZ_CP061379.1"/>
</dbReference>
<dbReference type="InterPro" id="IPR042047">
    <property type="entry name" value="SleB_dom1"/>
</dbReference>
<feature type="compositionally biased region" description="Low complexity" evidence="1">
    <location>
        <begin position="128"/>
        <end position="148"/>
    </location>
</feature>
<dbReference type="EMBL" id="CP061379">
    <property type="protein sequence ID" value="QPF90047.1"/>
    <property type="molecule type" value="Genomic_DNA"/>
</dbReference>
<dbReference type="InterPro" id="IPR011105">
    <property type="entry name" value="Cell_wall_hydrolase_SleB"/>
</dbReference>
<reference evidence="3 4" key="1">
    <citation type="submission" date="2020-09" db="EMBL/GenBank/DDBJ databases">
        <title>Complete genomes of bradyrhizobia occurring on native shrubby legumes in Australia.</title>
        <authorList>
            <person name="Lafay B."/>
        </authorList>
    </citation>
    <scope>NUCLEOTIDE SEQUENCE [LARGE SCALE GENOMIC DNA]</scope>
    <source>
        <strain evidence="3 4">BDV5040</strain>
    </source>
</reference>